<evidence type="ECO:0000313" key="1">
    <source>
        <dbReference type="EMBL" id="KKY19885.1"/>
    </source>
</evidence>
<protein>
    <submittedName>
        <fullName evidence="1">Uncharacterized protein</fullName>
    </submittedName>
</protein>
<dbReference type="AlphaFoldDB" id="A0A0G2GSY7"/>
<dbReference type="Proteomes" id="UP000034182">
    <property type="component" value="Unassembled WGS sequence"/>
</dbReference>
<reference evidence="1 2" key="1">
    <citation type="submission" date="2015-03" db="EMBL/GenBank/DDBJ databases">
        <authorList>
            <person name="Morales-Cruz A."/>
            <person name="Amrine K.C."/>
            <person name="Cantu D."/>
        </authorList>
    </citation>
    <scope>NUCLEOTIDE SEQUENCE [LARGE SCALE GENOMIC DNA]</scope>
    <source>
        <strain evidence="1">DS831</strain>
    </source>
</reference>
<name>A0A0G2GSY7_9PEZI</name>
<evidence type="ECO:0000313" key="2">
    <source>
        <dbReference type="Proteomes" id="UP000034182"/>
    </source>
</evidence>
<accession>A0A0G2GSY7</accession>
<reference evidence="1 2" key="2">
    <citation type="submission" date="2015-05" db="EMBL/GenBank/DDBJ databases">
        <title>Distinctive expansion of gene families associated with plant cell wall degradation and secondary metabolism in the genomes of grapevine trunk pathogens.</title>
        <authorList>
            <person name="Lawrence D.P."/>
            <person name="Travadon R."/>
            <person name="Rolshausen P.E."/>
            <person name="Baumgartner K."/>
        </authorList>
    </citation>
    <scope>NUCLEOTIDE SEQUENCE [LARGE SCALE GENOMIC DNA]</scope>
    <source>
        <strain evidence="1">DS831</strain>
    </source>
</reference>
<comment type="caution">
    <text evidence="1">The sequence shown here is derived from an EMBL/GenBank/DDBJ whole genome shotgun (WGS) entry which is preliminary data.</text>
</comment>
<organism evidence="1 2">
    <name type="scientific">Diplodia seriata</name>
    <dbReference type="NCBI Taxonomy" id="420778"/>
    <lineage>
        <taxon>Eukaryota</taxon>
        <taxon>Fungi</taxon>
        <taxon>Dikarya</taxon>
        <taxon>Ascomycota</taxon>
        <taxon>Pezizomycotina</taxon>
        <taxon>Dothideomycetes</taxon>
        <taxon>Dothideomycetes incertae sedis</taxon>
        <taxon>Botryosphaeriales</taxon>
        <taxon>Botryosphaeriaceae</taxon>
        <taxon>Diplodia</taxon>
    </lineage>
</organism>
<sequence length="159" mass="20217">MHCNRWQQFLSNNADWHRLKWHCPEYHYFDWNYLDCHCLKRHWLECHYFDWNYLDCHWLERHWLEYHYSDWNYFDCHHCHRSASHYPHRYRSRMSQILYNWVCLLRGCSVFDDHHFDIELLLDLDVVREFAFVLALLLANFFNQRSAGHYPHRYRSRMS</sequence>
<gene>
    <name evidence="1" type="ORF">UCDDS831_g05170</name>
</gene>
<dbReference type="EMBL" id="LAQI01000109">
    <property type="protein sequence ID" value="KKY19885.1"/>
    <property type="molecule type" value="Genomic_DNA"/>
</dbReference>
<proteinExistence type="predicted"/>